<geneLocation type="plasmid" evidence="2"/>
<name>A0A0B5AZV2_9BACL</name>
<dbReference type="HOGENOM" id="CLU_3217340_0_0_9"/>
<dbReference type="BioCyc" id="JESP1508404:G14D9-13436-MONOMER"/>
<evidence type="ECO:0000313" key="2">
    <source>
        <dbReference type="Proteomes" id="UP000031449"/>
    </source>
</evidence>
<dbReference type="AlphaFoldDB" id="A0A0B5AZV2"/>
<organism evidence="1 2">
    <name type="scientific">Jeotgalibacillus malaysiensis</name>
    <dbReference type="NCBI Taxonomy" id="1508404"/>
    <lineage>
        <taxon>Bacteria</taxon>
        <taxon>Bacillati</taxon>
        <taxon>Bacillota</taxon>
        <taxon>Bacilli</taxon>
        <taxon>Bacillales</taxon>
        <taxon>Caryophanaceae</taxon>
        <taxon>Jeotgalibacillus</taxon>
    </lineage>
</organism>
<dbReference type="KEGG" id="jeo:JMA_41520"/>
<keyword evidence="2" id="KW-1185">Reference proteome</keyword>
<gene>
    <name evidence="1" type="ORF">JMA_41520</name>
</gene>
<reference evidence="1 2" key="1">
    <citation type="submission" date="2014-08" db="EMBL/GenBank/DDBJ databases">
        <title>Complete genome of a marine bacteria Jeotgalibacillus malaysiensis.</title>
        <authorList>
            <person name="Yaakop A.S."/>
            <person name="Chan K.-G."/>
            <person name="Goh K.M."/>
        </authorList>
    </citation>
    <scope>NUCLEOTIDE SEQUENCE [LARGE SCALE GENOMIC DNA]</scope>
    <source>
        <strain evidence="1 2">D5</strain>
        <plasmid evidence="2">Plasmid</plasmid>
    </source>
</reference>
<dbReference type="EMBL" id="CP009417">
    <property type="protein sequence ID" value="AJD93469.1"/>
    <property type="molecule type" value="Genomic_DNA"/>
</dbReference>
<evidence type="ECO:0000313" key="1">
    <source>
        <dbReference type="EMBL" id="AJD93469.1"/>
    </source>
</evidence>
<keyword evidence="1" id="KW-0614">Plasmid</keyword>
<sequence length="44" mass="5077">MEHPRDFKFDGKKKSPPLSFSKPINQLKTGWGQALWSLSFSQLL</sequence>
<proteinExistence type="predicted"/>
<accession>A0A0B5AZV2</accession>
<dbReference type="Proteomes" id="UP000031449">
    <property type="component" value="Plasmid unnamed"/>
</dbReference>
<protein>
    <submittedName>
        <fullName evidence="1">Uncharacterized protein</fullName>
    </submittedName>
</protein>